<evidence type="ECO:0000256" key="4">
    <source>
        <dbReference type="ARBA" id="ARBA00023136"/>
    </source>
</evidence>
<dbReference type="RefSeq" id="XP_025356490.1">
    <property type="nucleotide sequence ID" value="XM_025495816.1"/>
</dbReference>
<dbReference type="EMBL" id="KZ819603">
    <property type="protein sequence ID" value="PWN36188.1"/>
    <property type="molecule type" value="Genomic_DNA"/>
</dbReference>
<accession>A0A316VGJ2</accession>
<keyword evidence="4 6" id="KW-0472">Membrane</keyword>
<dbReference type="GO" id="GO:0000045">
    <property type="term" value="P:autophagosome assembly"/>
    <property type="evidence" value="ECO:0007669"/>
    <property type="project" value="TreeGrafter"/>
</dbReference>
<comment type="similarity">
    <text evidence="5">Belongs to the TMEM41 family.</text>
</comment>
<reference evidence="8 9" key="1">
    <citation type="journal article" date="2018" name="Mol. Biol. Evol.">
        <title>Broad Genomic Sampling Reveals a Smut Pathogenic Ancestry of the Fungal Clade Ustilaginomycotina.</title>
        <authorList>
            <person name="Kijpornyongpan T."/>
            <person name="Mondo S.J."/>
            <person name="Barry K."/>
            <person name="Sandor L."/>
            <person name="Lee J."/>
            <person name="Lipzen A."/>
            <person name="Pangilinan J."/>
            <person name="LaButti K."/>
            <person name="Hainaut M."/>
            <person name="Henrissat B."/>
            <person name="Grigoriev I.V."/>
            <person name="Spatafora J.W."/>
            <person name="Aime M.C."/>
        </authorList>
    </citation>
    <scope>NUCLEOTIDE SEQUENCE [LARGE SCALE GENOMIC DNA]</scope>
    <source>
        <strain evidence="8 9">MCA 3882</strain>
    </source>
</reference>
<dbReference type="OrthoDB" id="3364966at2759"/>
<dbReference type="InParanoid" id="A0A316VGJ2"/>
<feature type="non-terminal residue" evidence="8">
    <location>
        <position position="309"/>
    </location>
</feature>
<evidence type="ECO:0000256" key="5">
    <source>
        <dbReference type="ARBA" id="ARBA00025797"/>
    </source>
</evidence>
<feature type="transmembrane region" description="Helical" evidence="6">
    <location>
        <begin position="249"/>
        <end position="268"/>
    </location>
</feature>
<comment type="subcellular location">
    <subcellularLocation>
        <location evidence="1">Membrane</location>
        <topology evidence="1">Multi-pass membrane protein</topology>
    </subcellularLocation>
</comment>
<dbReference type="PANTHER" id="PTHR43220:SF18">
    <property type="entry name" value="TRANSMEMBRANE PROTEIN 41B"/>
    <property type="match status" value="1"/>
</dbReference>
<keyword evidence="3 6" id="KW-1133">Transmembrane helix</keyword>
<evidence type="ECO:0000313" key="8">
    <source>
        <dbReference type="EMBL" id="PWN36188.1"/>
    </source>
</evidence>
<dbReference type="PANTHER" id="PTHR43220">
    <property type="match status" value="1"/>
</dbReference>
<evidence type="ECO:0000256" key="3">
    <source>
        <dbReference type="ARBA" id="ARBA00022989"/>
    </source>
</evidence>
<evidence type="ECO:0000256" key="6">
    <source>
        <dbReference type="SAM" id="Phobius"/>
    </source>
</evidence>
<dbReference type="InterPro" id="IPR045014">
    <property type="entry name" value="TM41A/B"/>
</dbReference>
<name>A0A316VGJ2_9BASI</name>
<dbReference type="GO" id="GO:0005789">
    <property type="term" value="C:endoplasmic reticulum membrane"/>
    <property type="evidence" value="ECO:0007669"/>
    <property type="project" value="TreeGrafter"/>
</dbReference>
<dbReference type="GeneID" id="37017597"/>
<gene>
    <name evidence="8" type="ORF">FA14DRAFT_107597</name>
</gene>
<dbReference type="InterPro" id="IPR032816">
    <property type="entry name" value="VTT_dom"/>
</dbReference>
<feature type="transmembrane region" description="Helical" evidence="6">
    <location>
        <begin position="178"/>
        <end position="197"/>
    </location>
</feature>
<dbReference type="STRING" id="1280837.A0A316VGJ2"/>
<sequence length="309" mass="34574">DSASIHSRHALKVFKNGMPTSKNDSPLASDISIPANDQQRNWTMEQNAAAGTLSEEEAAQWKQFRNRTLLRAALQFTVLLIICASLLFLTLYFVLPKIDDADRANLKIPRSFEQLKALNAVLQRYKDEYFFRVMFCWIVIYMFLQAFSIPGSMYMSIIAGAMWGVPLALPIVCASVATGATICYLISMYLGAVLVAMPKWKARVDAWGEVLAQHNDNMMSYMIVIRMMPLPPHNVVNIMAPHLGIGIPLFWTSTFFGIFAVSVIHVTIGEKLDQMTSADDFHLFSFRNVLLLGGVIAAVLTPVIIKKYS</sequence>
<dbReference type="AlphaFoldDB" id="A0A316VGJ2"/>
<feature type="transmembrane region" description="Helical" evidence="6">
    <location>
        <begin position="129"/>
        <end position="147"/>
    </location>
</feature>
<proteinExistence type="inferred from homology"/>
<feature type="domain" description="VTT" evidence="7">
    <location>
        <begin position="149"/>
        <end position="270"/>
    </location>
</feature>
<dbReference type="Pfam" id="PF09335">
    <property type="entry name" value="VTT_dom"/>
    <property type="match status" value="1"/>
</dbReference>
<feature type="transmembrane region" description="Helical" evidence="6">
    <location>
        <begin position="72"/>
        <end position="95"/>
    </location>
</feature>
<feature type="non-terminal residue" evidence="8">
    <location>
        <position position="1"/>
    </location>
</feature>
<evidence type="ECO:0000259" key="7">
    <source>
        <dbReference type="Pfam" id="PF09335"/>
    </source>
</evidence>
<organism evidence="8 9">
    <name type="scientific">Meira miltonrushii</name>
    <dbReference type="NCBI Taxonomy" id="1280837"/>
    <lineage>
        <taxon>Eukaryota</taxon>
        <taxon>Fungi</taxon>
        <taxon>Dikarya</taxon>
        <taxon>Basidiomycota</taxon>
        <taxon>Ustilaginomycotina</taxon>
        <taxon>Exobasidiomycetes</taxon>
        <taxon>Exobasidiales</taxon>
        <taxon>Brachybasidiaceae</taxon>
        <taxon>Meira</taxon>
    </lineage>
</organism>
<evidence type="ECO:0000313" key="9">
    <source>
        <dbReference type="Proteomes" id="UP000245771"/>
    </source>
</evidence>
<keyword evidence="9" id="KW-1185">Reference proteome</keyword>
<dbReference type="Proteomes" id="UP000245771">
    <property type="component" value="Unassembled WGS sequence"/>
</dbReference>
<feature type="transmembrane region" description="Helical" evidence="6">
    <location>
        <begin position="288"/>
        <end position="305"/>
    </location>
</feature>
<evidence type="ECO:0000256" key="2">
    <source>
        <dbReference type="ARBA" id="ARBA00022692"/>
    </source>
</evidence>
<evidence type="ECO:0000256" key="1">
    <source>
        <dbReference type="ARBA" id="ARBA00004141"/>
    </source>
</evidence>
<keyword evidence="2 6" id="KW-0812">Transmembrane</keyword>
<protein>
    <recommendedName>
        <fullName evidence="7">VTT domain-containing protein</fullName>
    </recommendedName>
</protein>